<dbReference type="GO" id="GO:0016020">
    <property type="term" value="C:membrane"/>
    <property type="evidence" value="ECO:0007669"/>
    <property type="project" value="UniProtKB-SubCell"/>
</dbReference>
<dbReference type="NCBIfam" id="TIGR02532">
    <property type="entry name" value="IV_pilin_GFxxxE"/>
    <property type="match status" value="1"/>
</dbReference>
<dbReference type="GO" id="GO:0015627">
    <property type="term" value="C:type II protein secretion system complex"/>
    <property type="evidence" value="ECO:0007669"/>
    <property type="project" value="InterPro"/>
</dbReference>
<accession>E0XQP1</accession>
<evidence type="ECO:0000256" key="3">
    <source>
        <dbReference type="ARBA" id="ARBA00022692"/>
    </source>
</evidence>
<dbReference type="AlphaFoldDB" id="E0XQP1"/>
<dbReference type="Pfam" id="PF07963">
    <property type="entry name" value="N_methyl"/>
    <property type="match status" value="1"/>
</dbReference>
<evidence type="ECO:0000256" key="5">
    <source>
        <dbReference type="ARBA" id="ARBA00023136"/>
    </source>
</evidence>
<dbReference type="GO" id="GO:0015628">
    <property type="term" value="P:protein secretion by the type II secretion system"/>
    <property type="evidence" value="ECO:0007669"/>
    <property type="project" value="InterPro"/>
</dbReference>
<reference evidence="7" key="1">
    <citation type="journal article" date="2011" name="Environ. Microbiol.">
        <title>Time-series analyses of Monterey Bay coastal microbial picoplankton using a 'genome proxy' microarray.</title>
        <authorList>
            <person name="Rich V.I."/>
            <person name="Pham V.D."/>
            <person name="Eppley J."/>
            <person name="Shi Y."/>
            <person name="DeLong E.F."/>
        </authorList>
    </citation>
    <scope>NUCLEOTIDE SEQUENCE</scope>
</reference>
<dbReference type="PANTHER" id="PTHR30093">
    <property type="entry name" value="GENERAL SECRETION PATHWAY PROTEIN G"/>
    <property type="match status" value="1"/>
</dbReference>
<evidence type="ECO:0000256" key="1">
    <source>
        <dbReference type="ARBA" id="ARBA00004167"/>
    </source>
</evidence>
<feature type="transmembrane region" description="Helical" evidence="6">
    <location>
        <begin position="20"/>
        <end position="43"/>
    </location>
</feature>
<organism evidence="7">
    <name type="scientific">uncultured Verrucomicrobiales bacterium HF0010_05E02</name>
    <dbReference type="NCBI Taxonomy" id="710995"/>
    <lineage>
        <taxon>Bacteria</taxon>
        <taxon>Pseudomonadati</taxon>
        <taxon>Verrucomicrobiota</taxon>
        <taxon>Verrucomicrobiia</taxon>
        <taxon>Verrucomicrobiales</taxon>
        <taxon>environmental samples</taxon>
    </lineage>
</organism>
<dbReference type="InterPro" id="IPR000983">
    <property type="entry name" value="Bac_GSPG_pilin"/>
</dbReference>
<keyword evidence="2" id="KW-0488">Methylation</keyword>
<proteinExistence type="predicted"/>
<evidence type="ECO:0000256" key="4">
    <source>
        <dbReference type="ARBA" id="ARBA00022989"/>
    </source>
</evidence>
<keyword evidence="5 6" id="KW-0472">Membrane</keyword>
<evidence type="ECO:0000256" key="2">
    <source>
        <dbReference type="ARBA" id="ARBA00022481"/>
    </source>
</evidence>
<dbReference type="PRINTS" id="PR00813">
    <property type="entry name" value="BCTERIALGSPG"/>
</dbReference>
<sequence length="227" mass="25413">MIKTHKAPSHTPCSRGFTLIELLTVIAIIAILAAILIPAVTGVRLQAREAAKRSAYRQMFIANNMYAIDNDGMSCLVNDARSGVHEQWYYLLSPYLSKEYKGKWKAREDGIFVDSFYESPNPANKSWTGVGLNARLRLPDQNTQNAYWTTTNGSEGETLLAAITYPEKRILLGDIKRQINLTVDLIDTSRHDNKGMFVRFDGSVVLLDAKQATFSITDPAKLDLEIE</sequence>
<dbReference type="Gene3D" id="3.30.700.10">
    <property type="entry name" value="Glycoprotein, Type 4 Pilin"/>
    <property type="match status" value="1"/>
</dbReference>
<dbReference type="InterPro" id="IPR012902">
    <property type="entry name" value="N_methyl_site"/>
</dbReference>
<dbReference type="SUPFAM" id="SSF54523">
    <property type="entry name" value="Pili subunits"/>
    <property type="match status" value="1"/>
</dbReference>
<protein>
    <recommendedName>
        <fullName evidence="8">Prepilin-type N-terminal cleavage/methylation domain-containing protein</fullName>
    </recommendedName>
</protein>
<comment type="subcellular location">
    <subcellularLocation>
        <location evidence="1">Membrane</location>
        <topology evidence="1">Single-pass membrane protein</topology>
    </subcellularLocation>
</comment>
<evidence type="ECO:0000256" key="6">
    <source>
        <dbReference type="SAM" id="Phobius"/>
    </source>
</evidence>
<name>E0XQP1_9BACT</name>
<keyword evidence="3 6" id="KW-0812">Transmembrane</keyword>
<dbReference type="EMBL" id="GU474845">
    <property type="protein sequence ID" value="ADI16732.1"/>
    <property type="molecule type" value="Genomic_DNA"/>
</dbReference>
<keyword evidence="4 6" id="KW-1133">Transmembrane helix</keyword>
<evidence type="ECO:0000313" key="7">
    <source>
        <dbReference type="EMBL" id="ADI16732.1"/>
    </source>
</evidence>
<dbReference type="PROSITE" id="PS00409">
    <property type="entry name" value="PROKAR_NTER_METHYL"/>
    <property type="match status" value="1"/>
</dbReference>
<dbReference type="InterPro" id="IPR045584">
    <property type="entry name" value="Pilin-like"/>
</dbReference>
<evidence type="ECO:0008006" key="8">
    <source>
        <dbReference type="Google" id="ProtNLM"/>
    </source>
</evidence>
<dbReference type="PANTHER" id="PTHR30093:SF44">
    <property type="entry name" value="TYPE II SECRETION SYSTEM CORE PROTEIN G"/>
    <property type="match status" value="1"/>
</dbReference>